<proteinExistence type="predicted"/>
<dbReference type="EMBL" id="JANJPK010000052">
    <property type="protein sequence ID" value="MCR1233652.1"/>
    <property type="molecule type" value="Genomic_DNA"/>
</dbReference>
<reference evidence="1" key="1">
    <citation type="submission" date="2022-07" db="EMBL/GenBank/DDBJ databases">
        <authorList>
            <person name="Peng Z."/>
        </authorList>
    </citation>
    <scope>NUCLEOTIDE SEQUENCE</scope>
    <source>
        <strain evidence="1">2022WUSS069</strain>
    </source>
</reference>
<organism evidence="1 2">
    <name type="scientific">Streptococcus suis</name>
    <dbReference type="NCBI Taxonomy" id="1307"/>
    <lineage>
        <taxon>Bacteria</taxon>
        <taxon>Bacillati</taxon>
        <taxon>Bacillota</taxon>
        <taxon>Bacilli</taxon>
        <taxon>Lactobacillales</taxon>
        <taxon>Streptococcaceae</taxon>
        <taxon>Streptococcus</taxon>
    </lineage>
</organism>
<evidence type="ECO:0000313" key="2">
    <source>
        <dbReference type="Proteomes" id="UP001206089"/>
    </source>
</evidence>
<dbReference type="InterPro" id="IPR028185">
    <property type="entry name" value="Imm70"/>
</dbReference>
<accession>A0AAW5LNK6</accession>
<protein>
    <submittedName>
        <fullName evidence="1">Immunity 70 family protein</fullName>
    </submittedName>
</protein>
<comment type="caution">
    <text evidence="1">The sequence shown here is derived from an EMBL/GenBank/DDBJ whole genome shotgun (WGS) entry which is preliminary data.</text>
</comment>
<dbReference type="RefSeq" id="WP_018378345.1">
    <property type="nucleotide sequence ID" value="NZ_CP039462.1"/>
</dbReference>
<name>A0AAW5LNK6_STRSU</name>
<gene>
    <name evidence="1" type="ORF">NQD44_11205</name>
</gene>
<dbReference type="Pfam" id="PF15601">
    <property type="entry name" value="Imm70"/>
    <property type="match status" value="1"/>
</dbReference>
<dbReference type="Proteomes" id="UP001206089">
    <property type="component" value="Unassembled WGS sequence"/>
</dbReference>
<sequence length="138" mass="15900">MSVGLMVGYNWWTVGEGSLLNSFFSTIYVRLENNKWGSKYPVIMNQLYWGKIPLEYVEIGIAELLSIQEEFKKFLPQEIIWDFEDLSATPPWGNNIASHITNLSQYFVTSSGSDLFEVMLTSFRFAIEKNQNVIVKSI</sequence>
<evidence type="ECO:0000313" key="1">
    <source>
        <dbReference type="EMBL" id="MCR1233652.1"/>
    </source>
</evidence>
<dbReference type="AlphaFoldDB" id="A0AAW5LNK6"/>